<feature type="region of interest" description="Disordered" evidence="1">
    <location>
        <begin position="80"/>
        <end position="99"/>
    </location>
</feature>
<dbReference type="RefSeq" id="WP_256789704.1">
    <property type="nucleotide sequence ID" value="NZ_JANIID010000002.1"/>
</dbReference>
<dbReference type="AlphaFoldDB" id="A0A9X2LFB2"/>
<comment type="caution">
    <text evidence="3">The sequence shown here is derived from an EMBL/GenBank/DDBJ whole genome shotgun (WGS) entry which is preliminary data.</text>
</comment>
<organism evidence="3 4">
    <name type="scientific">Streptomyces telluris</name>
    <dbReference type="NCBI Taxonomy" id="2720021"/>
    <lineage>
        <taxon>Bacteria</taxon>
        <taxon>Bacillati</taxon>
        <taxon>Actinomycetota</taxon>
        <taxon>Actinomycetes</taxon>
        <taxon>Kitasatosporales</taxon>
        <taxon>Streptomycetaceae</taxon>
        <taxon>Streptomyces</taxon>
    </lineage>
</organism>
<evidence type="ECO:0000313" key="3">
    <source>
        <dbReference type="EMBL" id="MCQ8768935.1"/>
    </source>
</evidence>
<sequence length="99" mass="11003">MSTRSVIRHVQHAIGTHPRAEVTVTSRCLDGACPWALEPTADLKAADEAMMTHTGRTGHPTFARTFEDVALVRRLELNEGRHAIPPFPSEEPQHERAAR</sequence>
<feature type="domain" description="DUF7848" evidence="2">
    <location>
        <begin position="1"/>
        <end position="71"/>
    </location>
</feature>
<gene>
    <name evidence="3" type="ORF">NQU55_03955</name>
</gene>
<reference evidence="3" key="1">
    <citation type="submission" date="2022-06" db="EMBL/GenBank/DDBJ databases">
        <title>WGS of actinobacteria.</title>
        <authorList>
            <person name="Thawai C."/>
        </authorList>
    </citation>
    <scope>NUCLEOTIDE SEQUENCE</scope>
    <source>
        <strain evidence="3">AA8</strain>
    </source>
</reference>
<keyword evidence="4" id="KW-1185">Reference proteome</keyword>
<proteinExistence type="predicted"/>
<dbReference type="Pfam" id="PF25232">
    <property type="entry name" value="DUF7848"/>
    <property type="match status" value="1"/>
</dbReference>
<dbReference type="InterPro" id="IPR057170">
    <property type="entry name" value="DUF7848"/>
</dbReference>
<accession>A0A9X2LFB2</accession>
<evidence type="ECO:0000256" key="1">
    <source>
        <dbReference type="SAM" id="MobiDB-lite"/>
    </source>
</evidence>
<dbReference type="EMBL" id="JANIID010000002">
    <property type="protein sequence ID" value="MCQ8768935.1"/>
    <property type="molecule type" value="Genomic_DNA"/>
</dbReference>
<evidence type="ECO:0000259" key="2">
    <source>
        <dbReference type="Pfam" id="PF25232"/>
    </source>
</evidence>
<name>A0A9X2LFB2_9ACTN</name>
<protein>
    <recommendedName>
        <fullName evidence="2">DUF7848 domain-containing protein</fullName>
    </recommendedName>
</protein>
<dbReference type="Proteomes" id="UP001142374">
    <property type="component" value="Unassembled WGS sequence"/>
</dbReference>
<evidence type="ECO:0000313" key="4">
    <source>
        <dbReference type="Proteomes" id="UP001142374"/>
    </source>
</evidence>